<dbReference type="PANTHER" id="PTHR19303">
    <property type="entry name" value="TRANSPOSON"/>
    <property type="match status" value="1"/>
</dbReference>
<comment type="caution">
    <text evidence="6">The sequence shown here is derived from an EMBL/GenBank/DDBJ whole genome shotgun (WGS) entry which is preliminary data.</text>
</comment>
<proteinExistence type="predicted"/>
<dbReference type="Gene3D" id="1.10.10.60">
    <property type="entry name" value="Homeodomain-like"/>
    <property type="match status" value="1"/>
</dbReference>
<reference evidence="6 7" key="1">
    <citation type="submission" date="2023-04" db="EMBL/GenBank/DDBJ databases">
        <title>Colletotrichum tabacum stain YC1 causing leaf anthracnose on Nicotiana tabacum(L.) cv.</title>
        <authorList>
            <person name="Ji Z."/>
            <person name="Wang M."/>
            <person name="Zhang J."/>
            <person name="Wang N."/>
            <person name="Zhou Z."/>
        </authorList>
    </citation>
    <scope>NUCLEOTIDE SEQUENCE [LARGE SCALE GENOMIC DNA]</scope>
    <source>
        <strain evidence="6 7">YC1</strain>
    </source>
</reference>
<keyword evidence="7" id="KW-1185">Reference proteome</keyword>
<dbReference type="InterPro" id="IPR009057">
    <property type="entry name" value="Homeodomain-like_sf"/>
</dbReference>
<name>A0AAV9TUV8_9PEZI</name>
<dbReference type="SUPFAM" id="SSF46689">
    <property type="entry name" value="Homeodomain-like"/>
    <property type="match status" value="1"/>
</dbReference>
<dbReference type="Pfam" id="PF03221">
    <property type="entry name" value="HTH_Tnp_Tc5"/>
    <property type="match status" value="1"/>
</dbReference>
<feature type="domain" description="HTH CENPB-type" evidence="5">
    <location>
        <begin position="48"/>
        <end position="116"/>
    </location>
</feature>
<evidence type="ECO:0008006" key="8">
    <source>
        <dbReference type="Google" id="ProtNLM"/>
    </source>
</evidence>
<dbReference type="GO" id="GO:0005634">
    <property type="term" value="C:nucleus"/>
    <property type="evidence" value="ECO:0007669"/>
    <property type="project" value="TreeGrafter"/>
</dbReference>
<keyword evidence="1" id="KW-0694">RNA-binding</keyword>
<evidence type="ECO:0000313" key="7">
    <source>
        <dbReference type="Proteomes" id="UP001327957"/>
    </source>
</evidence>
<evidence type="ECO:0000256" key="2">
    <source>
        <dbReference type="ARBA" id="ARBA00023125"/>
    </source>
</evidence>
<keyword evidence="2" id="KW-0238">DNA-binding</keyword>
<sequence>MKPYTELELQRALRDIDTHCSIRQAARNWGIPYHTLRHRFHGMQSKNTAYSHMQRLSQSQEQYLAEWVYIQDALGVAPTHQQLKGLAERMMGSINQPLGKRWVNRFLRRNPSIGTRRSRAIDARRWKAHSSEVIEDFFHRLDSIPTIQGINPSNRWNMDETGIMEGKGANGLVLGSMASQHIQKKQPGSRTWVSIIECVAADGRSLCPLVIYKGKSVQAQWFPSNLFGYEGWHFTYTDNGWTTEKTALEWLKKVFIPGTMPSEPEAARLLVLDGHYSHISTDFMWECFQNKIYLLYLPPHSSAVLQPLDVAVFSPLKQAYRKEVGYLDDWVTDSTVAGKRAFLECYFKARKASITSQNIKSGWRASGLWPVSIRRPLSNPMVSKAQETSQQTNQPSSQQWDEAISIALWSTPHRSADLRRQLHLFNQLGKDGLDTHTIRHLSRKVQKGYDEQASRVVHLEQQVRQLEGQLEEQQQHSIEHSYDVQTSQESVVRDQQPAVRNIPPGTRFTQEVDSFPQFQGRTTPLYQRDSIYDLPPKRIVQNGPCEPSTVSIFQKGWRKDRNYTGKPYDILYDKAKVFISFCRRLHITEDQYHAVFPDILEDRAEEFYLHHIGPTRRWDEMYDMLDKHFNTNINHSLYWADWTTMSFARVRRENPDKTPMEVLETLLDKIPLVQRALGSGFQGEVMLRTQVTQACRGVPELETALSNLKADHTCEEFFSNLRASLQVALDRKTPSHDIHFVDRRYTSNYKGRFKQPYDRDDERKRAKDQYLQACTILHQEPYDDFASYLLDVEGENPIEDSYDEDQDINSGDEEASTFLMSSAFFHRTTGEDIFSAPKTSEASQFLLHDPYSAVYQGELWDTGAAKFSTVGKPQVLAYLREYPRTKISWVPGSAHVRFGANTSIASIGIMNMENPLGSVTYHILDAPTPFLFSLYDADRLGAYFNNVDNVIVRKNGPPIPVIRKWGHPFFNLSRTEASMFFTEGQLRRLHRRFGHPRTDRLHQLLKNAGHNDVDSAILEKIKRFCHHCQSHDPAPRRFKFSLKDESHFNYEIVVDVVRLGEKNVLHVIDTETGFQGATFLKSLSARDTWNALCKCWISTYVGPPDHIVHDPGTNFASAEFRNHAEIMGISCDEMPVEAHWAVGKVERAHAPLRRTYDILHHEIGHNTDEETILQMAVKALNDTAGPHGIVPTLLVFGTYPRINKDSPPSPDVVRRAEAIQKAMKMLQGIRAEVEINRAINTRNGPNIQKVLSLPIQSEVLVWRENKGWTGPYEIQGIDGYTVTVKMVNGPTQFRATHVKPYFREEPSQAEVDPDVVRPTLQQQPRKRGRPRKGQRPAVRRSPRVYVVYLSQKEKDHYDLAVKLRLDNVITAPGAPYEESDGIEIDSLINQGVFIFILYDPGKHSNIRIYSTRMVREIKNMSAKPYEKSRLVIQGYGDWEKEELLTQAPTIQRMSQRLLLALGPTLVRHYGCHGEIRDITQAYTQAVDQLTRTIIARLPKELESRYPKGTLLQVIKPLYGLAESGLYWYKTYSEHHKVDLGMKESTYDPCLLYTTEGPDTFGITAMQTDDTLSFATMPFSEKEEAELLKKGLRAKPKTILQQGQGIDFNGGRIQLYDNSITFTQKGQVKQLQLIDADAHDAQQQYVSQRARGAYLASICQPEASYDLSVAAQVKQPEAKDIEALNVRLKWQIDNPDRGLTFIPLDLSRTKMYIFTDGSFANNADLSSQLGFVIVLAEETARTTTDFQIQGNIVHWSSTKCKRVTRSVLASELYGMTTGFDSGISLSTTLNQILRTLQAPRIPVVVCSDSRSLYECLVRLGTTDEKRLMIDIMSLRESYEKKEISEVRWIDGKDNPADALTKKTPNSALQQLITSNTLRIRIEAYVDRLEKRDSHDGQKKQDQE</sequence>
<dbReference type="PROSITE" id="PS51253">
    <property type="entry name" value="HTH_CENPB"/>
    <property type="match status" value="1"/>
</dbReference>
<evidence type="ECO:0000256" key="1">
    <source>
        <dbReference type="ARBA" id="ARBA00022884"/>
    </source>
</evidence>
<evidence type="ECO:0000313" key="6">
    <source>
        <dbReference type="EMBL" id="KAK6227404.1"/>
    </source>
</evidence>
<dbReference type="InterPro" id="IPR036397">
    <property type="entry name" value="RNaseH_sf"/>
</dbReference>
<dbReference type="GO" id="GO:0003723">
    <property type="term" value="F:RNA binding"/>
    <property type="evidence" value="ECO:0007669"/>
    <property type="project" value="UniProtKB-KW"/>
</dbReference>
<feature type="region of interest" description="Disordered" evidence="3">
    <location>
        <begin position="1306"/>
        <end position="1339"/>
    </location>
</feature>
<protein>
    <recommendedName>
        <fullName evidence="8">Transposase</fullName>
    </recommendedName>
</protein>
<dbReference type="Gene3D" id="3.30.420.10">
    <property type="entry name" value="Ribonuclease H-like superfamily/Ribonuclease H"/>
    <property type="match status" value="1"/>
</dbReference>
<feature type="compositionally biased region" description="Basic and acidic residues" evidence="3">
    <location>
        <begin position="473"/>
        <end position="482"/>
    </location>
</feature>
<organism evidence="6 7">
    <name type="scientific">Colletotrichum tabaci</name>
    <dbReference type="NCBI Taxonomy" id="1209068"/>
    <lineage>
        <taxon>Eukaryota</taxon>
        <taxon>Fungi</taxon>
        <taxon>Dikarya</taxon>
        <taxon>Ascomycota</taxon>
        <taxon>Pezizomycotina</taxon>
        <taxon>Sordariomycetes</taxon>
        <taxon>Hypocreomycetidae</taxon>
        <taxon>Glomerellales</taxon>
        <taxon>Glomerellaceae</taxon>
        <taxon>Colletotrichum</taxon>
        <taxon>Colletotrichum destructivum species complex</taxon>
    </lineage>
</organism>
<dbReference type="InterPro" id="IPR006600">
    <property type="entry name" value="HTH_CenpB_DNA-bd_dom"/>
</dbReference>
<dbReference type="Proteomes" id="UP001327957">
    <property type="component" value="Unassembled WGS sequence"/>
</dbReference>
<dbReference type="SMART" id="SM00674">
    <property type="entry name" value="CENPB"/>
    <property type="match status" value="1"/>
</dbReference>
<dbReference type="Pfam" id="PF03184">
    <property type="entry name" value="DDE_1"/>
    <property type="match status" value="1"/>
</dbReference>
<feature type="compositionally biased region" description="Basic residues" evidence="3">
    <location>
        <begin position="1324"/>
        <end position="1339"/>
    </location>
</feature>
<dbReference type="InterPro" id="IPR050863">
    <property type="entry name" value="CenT-Element_Derived"/>
</dbReference>
<evidence type="ECO:0000259" key="4">
    <source>
        <dbReference type="PROSITE" id="PS50994"/>
    </source>
</evidence>
<evidence type="ECO:0000256" key="3">
    <source>
        <dbReference type="SAM" id="MobiDB-lite"/>
    </source>
</evidence>
<accession>A0AAV9TUV8</accession>
<dbReference type="InterPro" id="IPR001584">
    <property type="entry name" value="Integrase_cat-core"/>
</dbReference>
<dbReference type="GO" id="GO:0003677">
    <property type="term" value="F:DNA binding"/>
    <property type="evidence" value="ECO:0007669"/>
    <property type="project" value="UniProtKB-KW"/>
</dbReference>
<feature type="region of interest" description="Disordered" evidence="3">
    <location>
        <begin position="473"/>
        <end position="506"/>
    </location>
</feature>
<evidence type="ECO:0000259" key="5">
    <source>
        <dbReference type="PROSITE" id="PS51253"/>
    </source>
</evidence>
<dbReference type="InterPro" id="IPR012337">
    <property type="entry name" value="RNaseH-like_sf"/>
</dbReference>
<dbReference type="InterPro" id="IPR004875">
    <property type="entry name" value="DDE_SF_endonuclease_dom"/>
</dbReference>
<dbReference type="EMBL" id="JASAOK010000001">
    <property type="protein sequence ID" value="KAK6227404.1"/>
    <property type="molecule type" value="Genomic_DNA"/>
</dbReference>
<feature type="domain" description="Integrase catalytic" evidence="4">
    <location>
        <begin position="1031"/>
        <end position="1199"/>
    </location>
</feature>
<dbReference type="SUPFAM" id="SSF53098">
    <property type="entry name" value="Ribonuclease H-like"/>
    <property type="match status" value="1"/>
</dbReference>
<dbReference type="GO" id="GO:0015074">
    <property type="term" value="P:DNA integration"/>
    <property type="evidence" value="ECO:0007669"/>
    <property type="project" value="InterPro"/>
</dbReference>
<dbReference type="PROSITE" id="PS50994">
    <property type="entry name" value="INTEGRASE"/>
    <property type="match status" value="1"/>
</dbReference>
<gene>
    <name evidence="6" type="ORF">QIS74_00959</name>
</gene>
<dbReference type="PANTHER" id="PTHR19303:SF74">
    <property type="entry name" value="POGO TRANSPOSABLE ELEMENT WITH KRAB DOMAIN"/>
    <property type="match status" value="1"/>
</dbReference>